<evidence type="ECO:0000313" key="2">
    <source>
        <dbReference type="Proteomes" id="UP001209276"/>
    </source>
</evidence>
<dbReference type="RefSeq" id="WP_244194090.1">
    <property type="nucleotide sequence ID" value="NZ_CABMNB010000017.1"/>
</dbReference>
<dbReference type="Proteomes" id="UP001209276">
    <property type="component" value="Unassembled WGS sequence"/>
</dbReference>
<dbReference type="EMBL" id="JAMDMM010000008">
    <property type="protein sequence ID" value="MCY9606070.1"/>
    <property type="molecule type" value="Genomic_DNA"/>
</dbReference>
<organism evidence="1 2">
    <name type="scientific">Paenibacillus thiaminolyticus</name>
    <name type="common">Bacillus thiaminolyticus</name>
    <dbReference type="NCBI Taxonomy" id="49283"/>
    <lineage>
        <taxon>Bacteria</taxon>
        <taxon>Bacillati</taxon>
        <taxon>Bacillota</taxon>
        <taxon>Bacilli</taxon>
        <taxon>Bacillales</taxon>
        <taxon>Paenibacillaceae</taxon>
        <taxon>Paenibacillus</taxon>
    </lineage>
</organism>
<protein>
    <submittedName>
        <fullName evidence="1">Uncharacterized protein</fullName>
    </submittedName>
</protein>
<accession>A0ABT4FPH8</accession>
<sequence>MYRTKDEGKKAEYSSVVSSVCVVEEVRYQTEFENFEAFYSYATKYSVFDRMIYNIGITAAGAIQ</sequence>
<proteinExistence type="predicted"/>
<comment type="caution">
    <text evidence="1">The sequence shown here is derived from an EMBL/GenBank/DDBJ whole genome shotgun (WGS) entry which is preliminary data.</text>
</comment>
<keyword evidence="2" id="KW-1185">Reference proteome</keyword>
<dbReference type="GeneID" id="77000206"/>
<reference evidence="1 2" key="1">
    <citation type="submission" date="2022-05" db="EMBL/GenBank/DDBJ databases">
        <title>Genome Sequencing of Bee-Associated Microbes.</title>
        <authorList>
            <person name="Dunlap C."/>
        </authorList>
    </citation>
    <scope>NUCLEOTIDE SEQUENCE [LARGE SCALE GENOMIC DNA]</scope>
    <source>
        <strain evidence="1 2">NRRL B-14613</strain>
    </source>
</reference>
<gene>
    <name evidence="1" type="ORF">M5W83_02600</name>
</gene>
<evidence type="ECO:0000313" key="1">
    <source>
        <dbReference type="EMBL" id="MCY9606070.1"/>
    </source>
</evidence>
<name>A0ABT4FPH8_PANTH</name>